<comment type="caution">
    <text evidence="1">The sequence shown here is derived from an EMBL/GenBank/DDBJ whole genome shotgun (WGS) entry which is preliminary data.</text>
</comment>
<sequence length="128" mass="14381">MSIRNLKTDIVAMLTDLGMFSEISPDFPNDVVTAKEKVKAKPIAVYQTTHRPSFIDQGTEIHTNWTITIEILGDSHKGSITHEVEAVVQMFQAVRFKATARDSNLADFKRSIVEVTGTYDNILHLVYT</sequence>
<dbReference type="Proteomes" id="UP000218689">
    <property type="component" value="Unassembled WGS sequence"/>
</dbReference>
<evidence type="ECO:0000313" key="1">
    <source>
        <dbReference type="EMBL" id="GAX46768.1"/>
    </source>
</evidence>
<dbReference type="AlphaFoldDB" id="A0A224WWT3"/>
<evidence type="ECO:0000313" key="2">
    <source>
        <dbReference type="Proteomes" id="UP000218689"/>
    </source>
</evidence>
<name>A0A224WWT3_9LACT</name>
<organism evidence="1 2">
    <name type="scientific">Pseudolactococcus reticulitermitis</name>
    <dbReference type="NCBI Taxonomy" id="2025039"/>
    <lineage>
        <taxon>Bacteria</taxon>
        <taxon>Bacillati</taxon>
        <taxon>Bacillota</taxon>
        <taxon>Bacilli</taxon>
        <taxon>Lactobacillales</taxon>
        <taxon>Streptococcaceae</taxon>
        <taxon>Pseudolactococcus</taxon>
    </lineage>
</organism>
<dbReference type="RefSeq" id="WP_094783839.1">
    <property type="nucleotide sequence ID" value="NZ_BEDT01000001.1"/>
</dbReference>
<dbReference type="EMBL" id="BEDT01000001">
    <property type="protein sequence ID" value="GAX46768.1"/>
    <property type="molecule type" value="Genomic_DNA"/>
</dbReference>
<proteinExistence type="predicted"/>
<reference evidence="2" key="1">
    <citation type="submission" date="2017-08" db="EMBL/GenBank/DDBJ databases">
        <title>Draft genome sequence of Lactococcus sp. strain Rs-Y01, isolated from the gut of the lower termite Reticulitermes speratus.</title>
        <authorList>
            <person name="Ohkuma M."/>
            <person name="Yuki M."/>
        </authorList>
    </citation>
    <scope>NUCLEOTIDE SEQUENCE [LARGE SCALE GENOMIC DNA]</scope>
    <source>
        <strain evidence="2">Rs-Y01</strain>
    </source>
</reference>
<protein>
    <submittedName>
        <fullName evidence="1">Uncharacterized protein</fullName>
    </submittedName>
</protein>
<dbReference type="OrthoDB" id="2187559at2"/>
<gene>
    <name evidence="1" type="ORF">RsY01_347</name>
</gene>
<accession>A0A224WWT3</accession>
<keyword evidence="2" id="KW-1185">Reference proteome</keyword>